<dbReference type="InterPro" id="IPR023393">
    <property type="entry name" value="START-like_dom_sf"/>
</dbReference>
<comment type="caution">
    <text evidence="3">The sequence shown here is derived from an EMBL/GenBank/DDBJ whole genome shotgun (WGS) entry which is preliminary data.</text>
</comment>
<dbReference type="InterPro" id="IPR013538">
    <property type="entry name" value="ASHA1/2-like_C"/>
</dbReference>
<proteinExistence type="inferred from homology"/>
<accession>A0A5C4LPW6</accession>
<dbReference type="Proteomes" id="UP000305546">
    <property type="component" value="Unassembled WGS sequence"/>
</dbReference>
<feature type="domain" description="Activator of Hsp90 ATPase homologue 1/2-like C-terminal" evidence="2">
    <location>
        <begin position="15"/>
        <end position="131"/>
    </location>
</feature>
<reference evidence="3 4" key="1">
    <citation type="submission" date="2019-06" db="EMBL/GenBank/DDBJ databases">
        <title>Amycolatopsis alkalitolerans sp. nov., isolated from Gastrodia elata Blume.</title>
        <authorList>
            <person name="Narsing Rao M.P."/>
            <person name="Li W.J."/>
        </authorList>
    </citation>
    <scope>NUCLEOTIDE SEQUENCE [LARGE SCALE GENOMIC DNA]</scope>
    <source>
        <strain evidence="3 4">SYSUP0005</strain>
    </source>
</reference>
<dbReference type="Gene3D" id="3.30.530.20">
    <property type="match status" value="1"/>
</dbReference>
<dbReference type="SUPFAM" id="SSF55961">
    <property type="entry name" value="Bet v1-like"/>
    <property type="match status" value="1"/>
</dbReference>
<sequence length="157" mass="17367">MNDYERVIRVAADCTAVHAALTTTDGLSAWWTTCTGSGQSEGELKFWFDGPQPCVMHVEEATPSAVRWVVTDCDFLRDWVGTRPTFSVTPAGSDRCEIRFRHHGLTPELDCIEVCTQGWNHFIPSLRSYLETGTGAPYGCAEDIARRKRRAGRAAAG</sequence>
<keyword evidence="4" id="KW-1185">Reference proteome</keyword>
<dbReference type="CDD" id="cd07814">
    <property type="entry name" value="SRPBCC_CalC_Aha1-like"/>
    <property type="match status" value="1"/>
</dbReference>
<evidence type="ECO:0000259" key="2">
    <source>
        <dbReference type="Pfam" id="PF08327"/>
    </source>
</evidence>
<dbReference type="EMBL" id="VDFW01000051">
    <property type="protein sequence ID" value="TNC19386.1"/>
    <property type="molecule type" value="Genomic_DNA"/>
</dbReference>
<dbReference type="OrthoDB" id="287565at2"/>
<evidence type="ECO:0000313" key="3">
    <source>
        <dbReference type="EMBL" id="TNC19386.1"/>
    </source>
</evidence>
<dbReference type="RefSeq" id="WP_139100618.1">
    <property type="nucleotide sequence ID" value="NZ_VDFW01000051.1"/>
</dbReference>
<dbReference type="Pfam" id="PF08327">
    <property type="entry name" value="AHSA1"/>
    <property type="match status" value="1"/>
</dbReference>
<comment type="similarity">
    <text evidence="1">Belongs to the AHA1 family.</text>
</comment>
<dbReference type="AlphaFoldDB" id="A0A5C4LPW6"/>
<protein>
    <submittedName>
        <fullName evidence="3">SRPBCC domain-containing protein</fullName>
    </submittedName>
</protein>
<name>A0A5C4LPW6_9PSEU</name>
<gene>
    <name evidence="3" type="ORF">FG385_32370</name>
</gene>
<organism evidence="3 4">
    <name type="scientific">Amycolatopsis alkalitolerans</name>
    <dbReference type="NCBI Taxonomy" id="2547244"/>
    <lineage>
        <taxon>Bacteria</taxon>
        <taxon>Bacillati</taxon>
        <taxon>Actinomycetota</taxon>
        <taxon>Actinomycetes</taxon>
        <taxon>Pseudonocardiales</taxon>
        <taxon>Pseudonocardiaceae</taxon>
        <taxon>Amycolatopsis</taxon>
    </lineage>
</organism>
<evidence type="ECO:0000313" key="4">
    <source>
        <dbReference type="Proteomes" id="UP000305546"/>
    </source>
</evidence>
<evidence type="ECO:0000256" key="1">
    <source>
        <dbReference type="ARBA" id="ARBA00006817"/>
    </source>
</evidence>